<dbReference type="InterPro" id="IPR038766">
    <property type="entry name" value="Membrane_comp_ABC_pdt"/>
</dbReference>
<evidence type="ECO:0000313" key="8">
    <source>
        <dbReference type="EMBL" id="TQV75598.1"/>
    </source>
</evidence>
<dbReference type="GO" id="GO:0005886">
    <property type="term" value="C:plasma membrane"/>
    <property type="evidence" value="ECO:0007669"/>
    <property type="project" value="UniProtKB-SubCell"/>
</dbReference>
<keyword evidence="2" id="KW-1003">Cell membrane</keyword>
<feature type="transmembrane region" description="Helical" evidence="6">
    <location>
        <begin position="351"/>
        <end position="376"/>
    </location>
</feature>
<evidence type="ECO:0000256" key="2">
    <source>
        <dbReference type="ARBA" id="ARBA00022475"/>
    </source>
</evidence>
<dbReference type="PANTHER" id="PTHR30287:SF1">
    <property type="entry name" value="INNER MEMBRANE PROTEIN"/>
    <property type="match status" value="1"/>
</dbReference>
<feature type="transmembrane region" description="Helical" evidence="6">
    <location>
        <begin position="260"/>
        <end position="283"/>
    </location>
</feature>
<comment type="caution">
    <text evidence="8">The sequence shown here is derived from an EMBL/GenBank/DDBJ whole genome shotgun (WGS) entry which is preliminary data.</text>
</comment>
<evidence type="ECO:0000259" key="7">
    <source>
        <dbReference type="Pfam" id="PF02687"/>
    </source>
</evidence>
<feature type="transmembrane region" description="Helical" evidence="6">
    <location>
        <begin position="709"/>
        <end position="729"/>
    </location>
</feature>
<dbReference type="AlphaFoldDB" id="A0A545TEF2"/>
<evidence type="ECO:0000256" key="3">
    <source>
        <dbReference type="ARBA" id="ARBA00022692"/>
    </source>
</evidence>
<evidence type="ECO:0000313" key="9">
    <source>
        <dbReference type="Proteomes" id="UP000317839"/>
    </source>
</evidence>
<dbReference type="OrthoDB" id="5292592at2"/>
<evidence type="ECO:0000256" key="5">
    <source>
        <dbReference type="ARBA" id="ARBA00023136"/>
    </source>
</evidence>
<feature type="transmembrane region" description="Helical" evidence="6">
    <location>
        <begin position="304"/>
        <end position="331"/>
    </location>
</feature>
<keyword evidence="5 6" id="KW-0472">Membrane</keyword>
<protein>
    <submittedName>
        <fullName evidence="8">FtsX-like permease family protein</fullName>
    </submittedName>
</protein>
<dbReference type="PANTHER" id="PTHR30287">
    <property type="entry name" value="MEMBRANE COMPONENT OF PREDICTED ABC SUPERFAMILY METABOLITE UPTAKE TRANSPORTER"/>
    <property type="match status" value="1"/>
</dbReference>
<feature type="domain" description="ABC3 transporter permease C-terminal" evidence="7">
    <location>
        <begin position="264"/>
        <end position="377"/>
    </location>
</feature>
<feature type="transmembrane region" description="Helical" evidence="6">
    <location>
        <begin position="796"/>
        <end position="815"/>
    </location>
</feature>
<feature type="transmembrane region" description="Helical" evidence="6">
    <location>
        <begin position="761"/>
        <end position="784"/>
    </location>
</feature>
<feature type="transmembrane region" description="Helical" evidence="6">
    <location>
        <begin position="421"/>
        <end position="443"/>
    </location>
</feature>
<feature type="domain" description="ABC3 transporter permease C-terminal" evidence="7">
    <location>
        <begin position="712"/>
        <end position="822"/>
    </location>
</feature>
<sequence length="833" mass="92623">MRDRTPILGIASKIFRRDWKRGDMLVLLFAMCISMASVSVIYLIIDRIESATEKEVADVLGADLVIRSPAEVAPAWLERAKELNLQQATSVEFSSVLFANDKLQLSTIKAVSEGFPLKGRLEIADSPYENQTIAQGIPAPGEVWVEPRIFSVLNIEKGNPVEVGYTDLQVGGALMLQPGQGSTLFNIAPTAIMNVADLEATKIIQPGSRVNFRYLFAGSDESLKIFAAEIKEQLSSSQRLVTIFDESPVAGSAISRSKKYIGLSSLLTMILLGVTIAMSASRYARRQFDNSALMRCFGLTNNQVLKIFTSILSMVCLVGIALGSAIGIAFQELLVHLFAEQFIKDLPAADYSVLLLPMLATVVLLFGFSIPSLIQLKSVPPMRVLRRQLIPMGLQSWSVYLLAGATLVFVMWLQMGDMKLLGGVLSGLVLVALVFTVLAHFILKFMKRMARSQSAAVNFSLRQLDANKGITLLHLLAFSITIFVIALIVLVRSELLSKWQESLGEDVPNHFMVNVKPAEVEELRQLFDKNQIEFAGLYPMIRGRIVGINGEDVKTAVSETGQQHNSLRRELNLTWANELPLGNKIVDGEWDWQADDELFQISLEDKTADALGLKLGDTLNFLIGSEKWDVKITSIRSIDWQTFTPNFYVIAKPGAMDSFKATYISSFFMEQDKKPLLAEIVKNYPSITIIEIDLILAEIQSIISKVSSAVELIMVFVVAAGLGLLWAAMEHTFDAKYRQSAILRTLGASKAFIARSFRFEYLWLALLSSSMAIMAVELVSFILYTQVFDIEYQFHWQFWWSLPLGALVLMLSASWRGVKRVTEPPPLSLIRQS</sequence>
<dbReference type="RefSeq" id="WP_142942212.1">
    <property type="nucleotide sequence ID" value="NZ_VIKR01000002.1"/>
</dbReference>
<evidence type="ECO:0000256" key="4">
    <source>
        <dbReference type="ARBA" id="ARBA00022989"/>
    </source>
</evidence>
<accession>A0A545TEF2</accession>
<dbReference type="EMBL" id="VIKR01000002">
    <property type="protein sequence ID" value="TQV75598.1"/>
    <property type="molecule type" value="Genomic_DNA"/>
</dbReference>
<dbReference type="InterPro" id="IPR003838">
    <property type="entry name" value="ABC3_permease_C"/>
</dbReference>
<name>A0A545TEF2_9GAMM</name>
<feature type="transmembrane region" description="Helical" evidence="6">
    <location>
        <begin position="397"/>
        <end position="415"/>
    </location>
</feature>
<feature type="transmembrane region" description="Helical" evidence="6">
    <location>
        <begin position="25"/>
        <end position="45"/>
    </location>
</feature>
<proteinExistence type="predicted"/>
<dbReference type="Pfam" id="PF02687">
    <property type="entry name" value="FtsX"/>
    <property type="match status" value="2"/>
</dbReference>
<keyword evidence="3 6" id="KW-0812">Transmembrane</keyword>
<evidence type="ECO:0000256" key="6">
    <source>
        <dbReference type="SAM" id="Phobius"/>
    </source>
</evidence>
<reference evidence="8 9" key="1">
    <citation type="submission" date="2019-06" db="EMBL/GenBank/DDBJ databases">
        <title>Draft genome of Aliikangiella marina GYP-15.</title>
        <authorList>
            <person name="Wang G."/>
        </authorList>
    </citation>
    <scope>NUCLEOTIDE SEQUENCE [LARGE SCALE GENOMIC DNA]</scope>
    <source>
        <strain evidence="8 9">GYP-15</strain>
    </source>
</reference>
<feature type="transmembrane region" description="Helical" evidence="6">
    <location>
        <begin position="470"/>
        <end position="491"/>
    </location>
</feature>
<gene>
    <name evidence="8" type="ORF">FLL45_11845</name>
</gene>
<evidence type="ECO:0000256" key="1">
    <source>
        <dbReference type="ARBA" id="ARBA00004651"/>
    </source>
</evidence>
<organism evidence="8 9">
    <name type="scientific">Aliikangiella marina</name>
    <dbReference type="NCBI Taxonomy" id="1712262"/>
    <lineage>
        <taxon>Bacteria</taxon>
        <taxon>Pseudomonadati</taxon>
        <taxon>Pseudomonadota</taxon>
        <taxon>Gammaproteobacteria</taxon>
        <taxon>Oceanospirillales</taxon>
        <taxon>Pleioneaceae</taxon>
        <taxon>Aliikangiella</taxon>
    </lineage>
</organism>
<comment type="subcellular location">
    <subcellularLocation>
        <location evidence="1">Cell membrane</location>
        <topology evidence="1">Multi-pass membrane protein</topology>
    </subcellularLocation>
</comment>
<keyword evidence="4 6" id="KW-1133">Transmembrane helix</keyword>
<dbReference type="Proteomes" id="UP000317839">
    <property type="component" value="Unassembled WGS sequence"/>
</dbReference>
<keyword evidence="9" id="KW-1185">Reference proteome</keyword>